<name>A0A1Q9E6R5_SYMMI</name>
<dbReference type="EMBL" id="LSRX01000246">
    <property type="protein sequence ID" value="OLQ03101.1"/>
    <property type="molecule type" value="Genomic_DNA"/>
</dbReference>
<gene>
    <name evidence="1" type="ORF">AK812_SmicGene13985</name>
</gene>
<evidence type="ECO:0000313" key="1">
    <source>
        <dbReference type="EMBL" id="OLQ03101.1"/>
    </source>
</evidence>
<dbReference type="AlphaFoldDB" id="A0A1Q9E6R5"/>
<protein>
    <submittedName>
        <fullName evidence="1">Uncharacterized protein</fullName>
    </submittedName>
</protein>
<comment type="caution">
    <text evidence="1">The sequence shown here is derived from an EMBL/GenBank/DDBJ whole genome shotgun (WGS) entry which is preliminary data.</text>
</comment>
<organism evidence="1 2">
    <name type="scientific">Symbiodinium microadriaticum</name>
    <name type="common">Dinoflagellate</name>
    <name type="synonym">Zooxanthella microadriatica</name>
    <dbReference type="NCBI Taxonomy" id="2951"/>
    <lineage>
        <taxon>Eukaryota</taxon>
        <taxon>Sar</taxon>
        <taxon>Alveolata</taxon>
        <taxon>Dinophyceae</taxon>
        <taxon>Suessiales</taxon>
        <taxon>Symbiodiniaceae</taxon>
        <taxon>Symbiodinium</taxon>
    </lineage>
</organism>
<evidence type="ECO:0000313" key="2">
    <source>
        <dbReference type="Proteomes" id="UP000186817"/>
    </source>
</evidence>
<dbReference type="Proteomes" id="UP000186817">
    <property type="component" value="Unassembled WGS sequence"/>
</dbReference>
<accession>A0A1Q9E6R5</accession>
<proteinExistence type="predicted"/>
<dbReference type="OMA" id="DIGCASS"/>
<keyword evidence="2" id="KW-1185">Reference proteome</keyword>
<dbReference type="Gene3D" id="3.10.28.10">
    <property type="entry name" value="Homing endonucleases"/>
    <property type="match status" value="1"/>
</dbReference>
<dbReference type="OrthoDB" id="428008at2759"/>
<reference evidence="1 2" key="1">
    <citation type="submission" date="2016-02" db="EMBL/GenBank/DDBJ databases">
        <title>Genome analysis of coral dinoflagellate symbionts highlights evolutionary adaptations to a symbiotic lifestyle.</title>
        <authorList>
            <person name="Aranda M."/>
            <person name="Li Y."/>
            <person name="Liew Y.J."/>
            <person name="Baumgarten S."/>
            <person name="Simakov O."/>
            <person name="Wilson M."/>
            <person name="Piel J."/>
            <person name="Ashoor H."/>
            <person name="Bougouffa S."/>
            <person name="Bajic V.B."/>
            <person name="Ryu T."/>
            <person name="Ravasi T."/>
            <person name="Bayer T."/>
            <person name="Micklem G."/>
            <person name="Kim H."/>
            <person name="Bhak J."/>
            <person name="Lajeunesse T.C."/>
            <person name="Voolstra C.R."/>
        </authorList>
    </citation>
    <scope>NUCLEOTIDE SEQUENCE [LARGE SCALE GENOMIC DNA]</scope>
    <source>
        <strain evidence="1 2">CCMP2467</strain>
    </source>
</reference>
<sequence length="377" mass="42121">MAGKSLEALRRRIAVLKSFQSRLLWPPVTGFEAFGQSFPLPFRRTAESNAVLPQPLLSYLAGFFDGDGCVWAAGGTCRLAVGQAQPRQDILVLFAKTFGGAVYAHHRGRGLRQPTLQWVIAGQAAEMAASKLAAACVVKNLQLRTVATWPVQKNLRLDAKRRLAALNRHSQYDVAHHSCSWAYIAGFFDAEGYIKCESLQNTVRLSVSQKNQSVLRWMDSYWRADIGCASSWTVQRASGVTDVVICRQSDSRLLMRRLLDNGLLLKKPQALLGLSTEDVPYMEVRERIGRLSGNQSRYQTLSPEGCQRAREISRLRKLAKHRQAHGRSDEVAALLQQLQGMQQEHARLNALHAYRSLRSDIRRLLAAGAMRQAEITS</sequence>
<dbReference type="InterPro" id="IPR027434">
    <property type="entry name" value="Homing_endonucl"/>
</dbReference>
<dbReference type="SUPFAM" id="SSF55608">
    <property type="entry name" value="Homing endonucleases"/>
    <property type="match status" value="2"/>
</dbReference>